<accession>A0A314YZB3</accession>
<evidence type="ECO:0000259" key="1">
    <source>
        <dbReference type="Pfam" id="PF03101"/>
    </source>
</evidence>
<dbReference type="OrthoDB" id="1927586at2759"/>
<keyword evidence="3" id="KW-1185">Reference proteome</keyword>
<name>A0A314YZB3_PRUYE</name>
<dbReference type="InterPro" id="IPR004330">
    <property type="entry name" value="FAR1_DNA_bnd_dom"/>
</dbReference>
<proteinExistence type="predicted"/>
<protein>
    <submittedName>
        <fullName evidence="2">Protein FAR1-RELATED SEQUENCE 5</fullName>
    </submittedName>
</protein>
<dbReference type="STRING" id="2094558.A0A314YZB3"/>
<sequence length="93" mass="10460">MQEGIEQYIMEVVPSSECEAKGVDSFVALGDEGYEHSVAEEVEAPVVLDDGKEGEDAKRRRARALTREGCKALMTVRRRDCGRWYVAKLEKKP</sequence>
<gene>
    <name evidence="2" type="ORF">Pyn_32023</name>
</gene>
<dbReference type="Pfam" id="PF03101">
    <property type="entry name" value="FAR1"/>
    <property type="match status" value="1"/>
</dbReference>
<feature type="domain" description="FAR1" evidence="1">
    <location>
        <begin position="55"/>
        <end position="91"/>
    </location>
</feature>
<reference evidence="2 3" key="1">
    <citation type="submission" date="2018-02" db="EMBL/GenBank/DDBJ databases">
        <title>Draft genome of wild Prunus yedoensis var. nudiflora.</title>
        <authorList>
            <person name="Baek S."/>
            <person name="Kim J.-H."/>
            <person name="Choi K."/>
            <person name="Kim G.-B."/>
            <person name="Cho A."/>
            <person name="Jang H."/>
            <person name="Shin C.-H."/>
            <person name="Yu H.-J."/>
            <person name="Mun J.-H."/>
        </authorList>
    </citation>
    <scope>NUCLEOTIDE SEQUENCE [LARGE SCALE GENOMIC DNA]</scope>
    <source>
        <strain evidence="3">cv. Jeju island</strain>
        <tissue evidence="2">Leaf</tissue>
    </source>
</reference>
<dbReference type="Proteomes" id="UP000250321">
    <property type="component" value="Unassembled WGS sequence"/>
</dbReference>
<dbReference type="AlphaFoldDB" id="A0A314YZB3"/>
<comment type="caution">
    <text evidence="2">The sequence shown here is derived from an EMBL/GenBank/DDBJ whole genome shotgun (WGS) entry which is preliminary data.</text>
</comment>
<dbReference type="EMBL" id="PJQY01000301">
    <property type="protein sequence ID" value="PQQ13435.1"/>
    <property type="molecule type" value="Genomic_DNA"/>
</dbReference>
<evidence type="ECO:0000313" key="2">
    <source>
        <dbReference type="EMBL" id="PQQ13435.1"/>
    </source>
</evidence>
<organism evidence="2 3">
    <name type="scientific">Prunus yedoensis var. nudiflora</name>
    <dbReference type="NCBI Taxonomy" id="2094558"/>
    <lineage>
        <taxon>Eukaryota</taxon>
        <taxon>Viridiplantae</taxon>
        <taxon>Streptophyta</taxon>
        <taxon>Embryophyta</taxon>
        <taxon>Tracheophyta</taxon>
        <taxon>Spermatophyta</taxon>
        <taxon>Magnoliopsida</taxon>
        <taxon>eudicotyledons</taxon>
        <taxon>Gunneridae</taxon>
        <taxon>Pentapetalae</taxon>
        <taxon>rosids</taxon>
        <taxon>fabids</taxon>
        <taxon>Rosales</taxon>
        <taxon>Rosaceae</taxon>
        <taxon>Amygdaloideae</taxon>
        <taxon>Amygdaleae</taxon>
        <taxon>Prunus</taxon>
    </lineage>
</organism>
<evidence type="ECO:0000313" key="3">
    <source>
        <dbReference type="Proteomes" id="UP000250321"/>
    </source>
</evidence>